<proteinExistence type="predicted"/>
<accession>A0A6N7YV12</accession>
<dbReference type="Proteomes" id="UP000440096">
    <property type="component" value="Unassembled WGS sequence"/>
</dbReference>
<dbReference type="AlphaFoldDB" id="A0A6N7YV12"/>
<organism evidence="2 3">
    <name type="scientific">Amycolatopsis pithecellobii</name>
    <dbReference type="NCBI Taxonomy" id="664692"/>
    <lineage>
        <taxon>Bacteria</taxon>
        <taxon>Bacillati</taxon>
        <taxon>Actinomycetota</taxon>
        <taxon>Actinomycetes</taxon>
        <taxon>Pseudonocardiales</taxon>
        <taxon>Pseudonocardiaceae</taxon>
        <taxon>Amycolatopsis</taxon>
    </lineage>
</organism>
<protein>
    <submittedName>
        <fullName evidence="2">Uncharacterized protein</fullName>
    </submittedName>
</protein>
<feature type="region of interest" description="Disordered" evidence="1">
    <location>
        <begin position="1"/>
        <end position="30"/>
    </location>
</feature>
<comment type="caution">
    <text evidence="2">The sequence shown here is derived from an EMBL/GenBank/DDBJ whole genome shotgun (WGS) entry which is preliminary data.</text>
</comment>
<gene>
    <name evidence="2" type="ORF">GKO32_17635</name>
</gene>
<reference evidence="2 3" key="1">
    <citation type="submission" date="2019-11" db="EMBL/GenBank/DDBJ databases">
        <title>Draft genome of Amycolatopsis RM579.</title>
        <authorList>
            <person name="Duangmal K."/>
            <person name="Mingma R."/>
        </authorList>
    </citation>
    <scope>NUCLEOTIDE SEQUENCE [LARGE SCALE GENOMIC DNA]</scope>
    <source>
        <strain evidence="2 3">RM579</strain>
    </source>
</reference>
<dbReference type="EMBL" id="WMBA01000026">
    <property type="protein sequence ID" value="MTD55782.1"/>
    <property type="molecule type" value="Genomic_DNA"/>
</dbReference>
<evidence type="ECO:0000256" key="1">
    <source>
        <dbReference type="SAM" id="MobiDB-lite"/>
    </source>
</evidence>
<sequence>MDHQNTGLSAGARVTYRVRGRSGDGPRPCCHGTVAGEPIFDRYTMEVWVPVQPDGASDDVEPRLIRKESIIEVTA</sequence>
<dbReference type="OrthoDB" id="3636257at2"/>
<evidence type="ECO:0000313" key="2">
    <source>
        <dbReference type="EMBL" id="MTD55782.1"/>
    </source>
</evidence>
<dbReference type="RefSeq" id="WP_154757981.1">
    <property type="nucleotide sequence ID" value="NZ_WMBA01000026.1"/>
</dbReference>
<name>A0A6N7YV12_9PSEU</name>
<evidence type="ECO:0000313" key="3">
    <source>
        <dbReference type="Proteomes" id="UP000440096"/>
    </source>
</evidence>
<keyword evidence="3" id="KW-1185">Reference proteome</keyword>